<accession>A0A2V2N0A5</accession>
<dbReference type="InterPro" id="IPR029063">
    <property type="entry name" value="SAM-dependent_MTases_sf"/>
</dbReference>
<dbReference type="EMBL" id="QGMY01000002">
    <property type="protein sequence ID" value="PWR73804.1"/>
    <property type="molecule type" value="Genomic_DNA"/>
</dbReference>
<name>A0A2V2N0A5_9EURY</name>
<dbReference type="SUPFAM" id="SSF53335">
    <property type="entry name" value="S-adenosyl-L-methionine-dependent methyltransferases"/>
    <property type="match status" value="1"/>
</dbReference>
<reference evidence="10 11" key="1">
    <citation type="submission" date="2018-05" db="EMBL/GenBank/DDBJ databases">
        <title>Draft genome of Methanospirillum lacunae Ki8-1.</title>
        <authorList>
            <person name="Dueholm M.S."/>
            <person name="Nielsen P.H."/>
            <person name="Bakmann L.F."/>
            <person name="Otzen D.E."/>
        </authorList>
    </citation>
    <scope>NUCLEOTIDE SEQUENCE [LARGE SCALE GENOMIC DNA]</scope>
    <source>
        <strain evidence="10 11">Ki8-1</strain>
    </source>
</reference>
<dbReference type="Pfam" id="PF01555">
    <property type="entry name" value="N6_N4_Mtase"/>
    <property type="match status" value="1"/>
</dbReference>
<dbReference type="RefSeq" id="WP_109967084.1">
    <property type="nucleotide sequence ID" value="NZ_CP176093.1"/>
</dbReference>
<evidence type="ECO:0000256" key="4">
    <source>
        <dbReference type="ARBA" id="ARBA00022691"/>
    </source>
</evidence>
<dbReference type="OrthoDB" id="38200at2157"/>
<comment type="catalytic activity">
    <reaction evidence="7 8">
        <text>a 2'-deoxycytidine in DNA + S-adenosyl-L-methionine = an N(4)-methyl-2'-deoxycytidine in DNA + S-adenosyl-L-homocysteine + H(+)</text>
        <dbReference type="Rhea" id="RHEA:16857"/>
        <dbReference type="Rhea" id="RHEA-COMP:11369"/>
        <dbReference type="Rhea" id="RHEA-COMP:13674"/>
        <dbReference type="ChEBI" id="CHEBI:15378"/>
        <dbReference type="ChEBI" id="CHEBI:57856"/>
        <dbReference type="ChEBI" id="CHEBI:59789"/>
        <dbReference type="ChEBI" id="CHEBI:85452"/>
        <dbReference type="ChEBI" id="CHEBI:137933"/>
        <dbReference type="EC" id="2.1.1.113"/>
    </reaction>
</comment>
<dbReference type="GO" id="GO:0003677">
    <property type="term" value="F:DNA binding"/>
    <property type="evidence" value="ECO:0007669"/>
    <property type="project" value="UniProtKB-KW"/>
</dbReference>
<dbReference type="CDD" id="cd02440">
    <property type="entry name" value="AdoMet_MTases"/>
    <property type="match status" value="1"/>
</dbReference>
<comment type="similarity">
    <text evidence="1">Belongs to the N(4)/N(6)-methyltransferase family. N(4) subfamily.</text>
</comment>
<evidence type="ECO:0000259" key="9">
    <source>
        <dbReference type="Pfam" id="PF01555"/>
    </source>
</evidence>
<evidence type="ECO:0000256" key="3">
    <source>
        <dbReference type="ARBA" id="ARBA00022679"/>
    </source>
</evidence>
<evidence type="ECO:0000256" key="1">
    <source>
        <dbReference type="ARBA" id="ARBA00010203"/>
    </source>
</evidence>
<comment type="caution">
    <text evidence="10">The sequence shown here is derived from an EMBL/GenBank/DDBJ whole genome shotgun (WGS) entry which is preliminary data.</text>
</comment>
<dbReference type="GO" id="GO:0009307">
    <property type="term" value="P:DNA restriction-modification system"/>
    <property type="evidence" value="ECO:0007669"/>
    <property type="project" value="UniProtKB-KW"/>
</dbReference>
<dbReference type="AlphaFoldDB" id="A0A2V2N0A5"/>
<protein>
    <recommendedName>
        <fullName evidence="8">Type II methyltransferase</fullName>
        <ecNumber evidence="8">2.1.1.113</ecNumber>
    </recommendedName>
    <alternativeName>
        <fullName evidence="8">N-4 cytosine-specific methyltransferase</fullName>
    </alternativeName>
</protein>
<keyword evidence="6" id="KW-0238">DNA-binding</keyword>
<dbReference type="EC" id="2.1.1.113" evidence="8"/>
<proteinExistence type="inferred from homology"/>
<dbReference type="PROSITE" id="PS00093">
    <property type="entry name" value="N4_MTASE"/>
    <property type="match status" value="1"/>
</dbReference>
<dbReference type="Gene3D" id="3.40.50.150">
    <property type="entry name" value="Vaccinia Virus protein VP39"/>
    <property type="match status" value="1"/>
</dbReference>
<dbReference type="Proteomes" id="UP000245657">
    <property type="component" value="Unassembled WGS sequence"/>
</dbReference>
<evidence type="ECO:0000256" key="6">
    <source>
        <dbReference type="ARBA" id="ARBA00023125"/>
    </source>
</evidence>
<gene>
    <name evidence="10" type="ORF">DK846_01140</name>
</gene>
<keyword evidence="5 8" id="KW-0680">Restriction system</keyword>
<evidence type="ECO:0000313" key="10">
    <source>
        <dbReference type="EMBL" id="PWR73804.1"/>
    </source>
</evidence>
<evidence type="ECO:0000256" key="7">
    <source>
        <dbReference type="ARBA" id="ARBA00049120"/>
    </source>
</evidence>
<dbReference type="GO" id="GO:0015667">
    <property type="term" value="F:site-specific DNA-methyltransferase (cytosine-N4-specific) activity"/>
    <property type="evidence" value="ECO:0007669"/>
    <property type="project" value="UniProtKB-EC"/>
</dbReference>
<keyword evidence="3" id="KW-0808">Transferase</keyword>
<sequence length="407" mass="47356">MGRRRKIEEVDGFLKLTIKVKHQVSGDEKDFIQTLNHSLSPQDLKFTIEDDLFCAYLAAFDPDSFRDILEDARRKTGITKVYEREGLSDPVSSLLEEILSIGSYGIRYGKRIYIGYADERKVSDRKEKESTRGIHYYTRDHQFSHDRNPIPKGRENTIVCGDSEDVLRSFPDNCIDLIVTSPPYNFGMEYDQTDDGVDWNAYLDKLFRVFTEGIRVLTYGGRFIVNVQPLFSDYIPLHHLISSFFMQQKMIWKGEILWEKNNYNCKYTSWGSWKSPSSPYLKYTWEFIEVFCKGDLKKTGRKEDIDITDEEFKSWVVAKWSIGPERRMKQYDHPAMFPEELVERCMKLFSYKGDIVLDPFSGAGTTATVATRLGRRYIGIDVSEEYCATARERIAKERKSGIQSNLI</sequence>
<evidence type="ECO:0000256" key="8">
    <source>
        <dbReference type="RuleBase" id="RU362026"/>
    </source>
</evidence>
<organism evidence="10 11">
    <name type="scientific">Methanospirillum lacunae</name>
    <dbReference type="NCBI Taxonomy" id="668570"/>
    <lineage>
        <taxon>Archaea</taxon>
        <taxon>Methanobacteriati</taxon>
        <taxon>Methanobacteriota</taxon>
        <taxon>Stenosarchaea group</taxon>
        <taxon>Methanomicrobia</taxon>
        <taxon>Methanomicrobiales</taxon>
        <taxon>Methanospirillaceae</taxon>
        <taxon>Methanospirillum</taxon>
    </lineage>
</organism>
<dbReference type="InterPro" id="IPR001091">
    <property type="entry name" value="RM_Methyltransferase"/>
</dbReference>
<dbReference type="InterPro" id="IPR017985">
    <property type="entry name" value="MeTrfase_CN4_CS"/>
</dbReference>
<dbReference type="InterPro" id="IPR002941">
    <property type="entry name" value="DNA_methylase_N4/N6"/>
</dbReference>
<evidence type="ECO:0000313" key="11">
    <source>
        <dbReference type="Proteomes" id="UP000245657"/>
    </source>
</evidence>
<dbReference type="GO" id="GO:0008170">
    <property type="term" value="F:N-methyltransferase activity"/>
    <property type="evidence" value="ECO:0007669"/>
    <property type="project" value="InterPro"/>
</dbReference>
<dbReference type="GO" id="GO:0032259">
    <property type="term" value="P:methylation"/>
    <property type="evidence" value="ECO:0007669"/>
    <property type="project" value="UniProtKB-KW"/>
</dbReference>
<evidence type="ECO:0000256" key="2">
    <source>
        <dbReference type="ARBA" id="ARBA00022603"/>
    </source>
</evidence>
<keyword evidence="11" id="KW-1185">Reference proteome</keyword>
<keyword evidence="2 8" id="KW-0489">Methyltransferase</keyword>
<feature type="domain" description="DNA methylase N-4/N-6" evidence="9">
    <location>
        <begin position="175"/>
        <end position="391"/>
    </location>
</feature>
<dbReference type="PANTHER" id="PTHR13370">
    <property type="entry name" value="RNA METHYLASE-RELATED"/>
    <property type="match status" value="1"/>
</dbReference>
<dbReference type="PANTHER" id="PTHR13370:SF3">
    <property type="entry name" value="TRNA (GUANINE(10)-N2)-METHYLTRANSFERASE HOMOLOG"/>
    <property type="match status" value="1"/>
</dbReference>
<dbReference type="GeneID" id="97549132"/>
<keyword evidence="4 8" id="KW-0949">S-adenosyl-L-methionine</keyword>
<dbReference type="GO" id="GO:0005737">
    <property type="term" value="C:cytoplasm"/>
    <property type="evidence" value="ECO:0007669"/>
    <property type="project" value="TreeGrafter"/>
</dbReference>
<evidence type="ECO:0000256" key="5">
    <source>
        <dbReference type="ARBA" id="ARBA00022747"/>
    </source>
</evidence>
<dbReference type="PRINTS" id="PR00508">
    <property type="entry name" value="S21N4MTFRASE"/>
</dbReference>